<reference evidence="1 2" key="1">
    <citation type="submission" date="2023-03" db="EMBL/GenBank/DDBJ databases">
        <title>Genome insight into feeding habits of ladybird beetles.</title>
        <authorList>
            <person name="Li H.-S."/>
            <person name="Huang Y.-H."/>
            <person name="Pang H."/>
        </authorList>
    </citation>
    <scope>NUCLEOTIDE SEQUENCE [LARGE SCALE GENOMIC DNA]</scope>
    <source>
        <strain evidence="1">SYSU_2023b</strain>
        <tissue evidence="1">Whole body</tissue>
    </source>
</reference>
<organism evidence="1 2">
    <name type="scientific">Henosepilachna vigintioctopunctata</name>
    <dbReference type="NCBI Taxonomy" id="420089"/>
    <lineage>
        <taxon>Eukaryota</taxon>
        <taxon>Metazoa</taxon>
        <taxon>Ecdysozoa</taxon>
        <taxon>Arthropoda</taxon>
        <taxon>Hexapoda</taxon>
        <taxon>Insecta</taxon>
        <taxon>Pterygota</taxon>
        <taxon>Neoptera</taxon>
        <taxon>Endopterygota</taxon>
        <taxon>Coleoptera</taxon>
        <taxon>Polyphaga</taxon>
        <taxon>Cucujiformia</taxon>
        <taxon>Coccinelloidea</taxon>
        <taxon>Coccinellidae</taxon>
        <taxon>Epilachninae</taxon>
        <taxon>Epilachnini</taxon>
        <taxon>Henosepilachna</taxon>
    </lineage>
</organism>
<proteinExistence type="predicted"/>
<gene>
    <name evidence="1" type="ORF">WA026_009955</name>
</gene>
<sequence length="113" mass="12398">MVSARTESLRSANTFVNSGLAPVCYPVIYGAAPAAVQSLMNPDAPESRPLSDRCEIWAGDTSDGDVEKDSTLPLQSDSIIPFPEKPIHVLFLIRHGWFSFRKCEGLEPCSKLF</sequence>
<evidence type="ECO:0000313" key="2">
    <source>
        <dbReference type="Proteomes" id="UP001431783"/>
    </source>
</evidence>
<evidence type="ECO:0000313" key="1">
    <source>
        <dbReference type="EMBL" id="KAK9870994.1"/>
    </source>
</evidence>
<dbReference type="EMBL" id="JARQZJ010000004">
    <property type="protein sequence ID" value="KAK9870994.1"/>
    <property type="molecule type" value="Genomic_DNA"/>
</dbReference>
<dbReference type="Proteomes" id="UP001431783">
    <property type="component" value="Unassembled WGS sequence"/>
</dbReference>
<protein>
    <submittedName>
        <fullName evidence="1">Uncharacterized protein</fullName>
    </submittedName>
</protein>
<accession>A0AAW1TKJ0</accession>
<comment type="caution">
    <text evidence="1">The sequence shown here is derived from an EMBL/GenBank/DDBJ whole genome shotgun (WGS) entry which is preliminary data.</text>
</comment>
<dbReference type="AlphaFoldDB" id="A0AAW1TKJ0"/>
<keyword evidence="2" id="KW-1185">Reference proteome</keyword>
<name>A0AAW1TKJ0_9CUCU</name>